<name>A0A6P4YWT9_BRABE</name>
<reference evidence="4" key="1">
    <citation type="submission" date="2025-08" db="UniProtKB">
        <authorList>
            <consortium name="RefSeq"/>
        </authorList>
    </citation>
    <scope>IDENTIFICATION</scope>
    <source>
        <tissue evidence="4">Gonad</tissue>
    </source>
</reference>
<dbReference type="GO" id="GO:0006281">
    <property type="term" value="P:DNA repair"/>
    <property type="evidence" value="ECO:0007669"/>
    <property type="project" value="InterPro"/>
</dbReference>
<protein>
    <submittedName>
        <fullName evidence="4">Fanconi anemia group I protein-like</fullName>
    </submittedName>
</protein>
<dbReference type="PANTHER" id="PTHR21818:SF0">
    <property type="entry name" value="FANCONI ANEMIA GROUP I PROTEIN"/>
    <property type="match status" value="1"/>
</dbReference>
<evidence type="ECO:0000313" key="3">
    <source>
        <dbReference type="Proteomes" id="UP000515135"/>
    </source>
</evidence>
<dbReference type="OrthoDB" id="195089at2759"/>
<dbReference type="RefSeq" id="XP_019626204.1">
    <property type="nucleotide sequence ID" value="XM_019770645.1"/>
</dbReference>
<dbReference type="Pfam" id="PF14675">
    <property type="entry name" value="FANCI_S1"/>
    <property type="match status" value="1"/>
</dbReference>
<dbReference type="GO" id="GO:0070182">
    <property type="term" value="F:DNA polymerase binding"/>
    <property type="evidence" value="ECO:0007669"/>
    <property type="project" value="TreeGrafter"/>
</dbReference>
<dbReference type="InterPro" id="IPR029308">
    <property type="entry name" value="FANCI_S1"/>
</dbReference>
<dbReference type="InterPro" id="IPR026171">
    <property type="entry name" value="FANCI"/>
</dbReference>
<sequence>MDKKILALSEEGDVDSLAKLLKTLGPNQLEEFINVRVLRGKGNPTTFLRAVFHGSPCDTADGTALRVGVFKHVLDLELLGDYFIPLVIAGAPCETSDGTALRVGVFKHVLELLEGGEVSSKMGSELLGFLLMEVDFLPPSSVVELAQLFVDAVKNGNVTNTKSLDLFSKLLSSLASRETVAYGNGNQMTGAECKSHILNSLCSSRWDSSCVIHLAAVFR</sequence>
<feature type="domain" description="FANCI solenoid 1 cap" evidence="1">
    <location>
        <begin position="1"/>
        <end position="54"/>
    </location>
</feature>
<dbReference type="GeneID" id="109471355"/>
<dbReference type="InterPro" id="IPR029305">
    <property type="entry name" value="FANCI_S1-cap"/>
</dbReference>
<dbReference type="Pfam" id="PF14674">
    <property type="entry name" value="FANCI_S1-cap"/>
    <property type="match status" value="1"/>
</dbReference>
<evidence type="ECO:0000313" key="4">
    <source>
        <dbReference type="RefSeq" id="XP_019626204.1"/>
    </source>
</evidence>
<evidence type="ECO:0000259" key="2">
    <source>
        <dbReference type="Pfam" id="PF14675"/>
    </source>
</evidence>
<proteinExistence type="predicted"/>
<feature type="domain" description="FANCI solenoid 1" evidence="2">
    <location>
        <begin position="102"/>
        <end position="219"/>
    </location>
</feature>
<gene>
    <name evidence="4" type="primary">LOC109471355</name>
</gene>
<keyword evidence="3" id="KW-1185">Reference proteome</keyword>
<accession>A0A6P4YWT9</accession>
<dbReference type="PANTHER" id="PTHR21818">
    <property type="entry name" value="BC025462 PROTEIN"/>
    <property type="match status" value="1"/>
</dbReference>
<dbReference type="KEGG" id="bbel:109471355"/>
<dbReference type="AlphaFoldDB" id="A0A6P4YWT9"/>
<organism evidence="3 4">
    <name type="scientific">Branchiostoma belcheri</name>
    <name type="common">Amphioxus</name>
    <dbReference type="NCBI Taxonomy" id="7741"/>
    <lineage>
        <taxon>Eukaryota</taxon>
        <taxon>Metazoa</taxon>
        <taxon>Chordata</taxon>
        <taxon>Cephalochordata</taxon>
        <taxon>Leptocardii</taxon>
        <taxon>Amphioxiformes</taxon>
        <taxon>Branchiostomatidae</taxon>
        <taxon>Branchiostoma</taxon>
    </lineage>
</organism>
<dbReference type="Proteomes" id="UP000515135">
    <property type="component" value="Unplaced"/>
</dbReference>
<evidence type="ECO:0000259" key="1">
    <source>
        <dbReference type="Pfam" id="PF14674"/>
    </source>
</evidence>